<proteinExistence type="predicted"/>
<evidence type="ECO:0000256" key="1">
    <source>
        <dbReference type="SAM" id="MobiDB-lite"/>
    </source>
</evidence>
<accession>A0A2B2LIL8</accession>
<feature type="region of interest" description="Disordered" evidence="1">
    <location>
        <begin position="1"/>
        <end position="67"/>
    </location>
</feature>
<reference evidence="2 3" key="1">
    <citation type="submission" date="2017-09" db="EMBL/GenBank/DDBJ databases">
        <title>Large-scale bioinformatics analysis of Bacillus genomes uncovers conserved roles of natural products in bacterial physiology.</title>
        <authorList>
            <consortium name="Agbiome Team Llc"/>
            <person name="Bleich R.M."/>
            <person name="Grubbs K.J."/>
            <person name="Santa Maria K.C."/>
            <person name="Allen S.E."/>
            <person name="Farag S."/>
            <person name="Shank E.A."/>
            <person name="Bowers A."/>
        </authorList>
    </citation>
    <scope>NUCLEOTIDE SEQUENCE [LARGE SCALE GENOMIC DNA]</scope>
    <source>
        <strain evidence="2 3">AFS070861</strain>
    </source>
</reference>
<evidence type="ECO:0000313" key="2">
    <source>
        <dbReference type="EMBL" id="PFQ42818.1"/>
    </source>
</evidence>
<dbReference type="Proteomes" id="UP000224386">
    <property type="component" value="Unassembled WGS sequence"/>
</dbReference>
<comment type="caution">
    <text evidence="2">The sequence shown here is derived from an EMBL/GenBank/DDBJ whole genome shotgun (WGS) entry which is preliminary data.</text>
</comment>
<sequence length="130" mass="14609">MKERELADLFGGSATRGGEDENNNNVNGDNNINNNVNNNNNGNVNENEDGNNDKTPKEPEVKKTEIKKNANEDILELLKDNNDKKVVGFHLDKDVRDAFQNVLGKKPPRGAQSKLANKIFRDFFEERGLL</sequence>
<protein>
    <submittedName>
        <fullName evidence="2">Uncharacterized protein</fullName>
    </submittedName>
</protein>
<dbReference type="EMBL" id="NVAP01000049">
    <property type="protein sequence ID" value="PFQ42818.1"/>
    <property type="molecule type" value="Genomic_DNA"/>
</dbReference>
<organism evidence="2 3">
    <name type="scientific">Bacillus cereus</name>
    <dbReference type="NCBI Taxonomy" id="1396"/>
    <lineage>
        <taxon>Bacteria</taxon>
        <taxon>Bacillati</taxon>
        <taxon>Bacillota</taxon>
        <taxon>Bacilli</taxon>
        <taxon>Bacillales</taxon>
        <taxon>Bacillaceae</taxon>
        <taxon>Bacillus</taxon>
        <taxon>Bacillus cereus group</taxon>
    </lineage>
</organism>
<feature type="compositionally biased region" description="Low complexity" evidence="1">
    <location>
        <begin position="23"/>
        <end position="45"/>
    </location>
</feature>
<name>A0A2B2LIL8_BACCE</name>
<dbReference type="AlphaFoldDB" id="A0A2B2LIL8"/>
<dbReference type="RefSeq" id="WP_098614614.1">
    <property type="nucleotide sequence ID" value="NZ_NVAP01000049.1"/>
</dbReference>
<evidence type="ECO:0000313" key="3">
    <source>
        <dbReference type="Proteomes" id="UP000224386"/>
    </source>
</evidence>
<gene>
    <name evidence="2" type="ORF">COK05_24525</name>
</gene>
<feature type="compositionally biased region" description="Basic and acidic residues" evidence="1">
    <location>
        <begin position="51"/>
        <end position="67"/>
    </location>
</feature>